<dbReference type="AlphaFoldDB" id="A0A0R0A8J4"/>
<feature type="region of interest" description="Disordered" evidence="1">
    <location>
        <begin position="126"/>
        <end position="152"/>
    </location>
</feature>
<dbReference type="STRING" id="676599.ARC20_02155"/>
<dbReference type="Pfam" id="PF13670">
    <property type="entry name" value="PepSY_2"/>
    <property type="match status" value="2"/>
</dbReference>
<evidence type="ECO:0000256" key="1">
    <source>
        <dbReference type="SAM" id="MobiDB-lite"/>
    </source>
</evidence>
<protein>
    <submittedName>
        <fullName evidence="4">Peptidase propeptide and ypeb domain-containing protein</fullName>
    </submittedName>
</protein>
<reference evidence="4 5" key="1">
    <citation type="submission" date="2015-10" db="EMBL/GenBank/DDBJ databases">
        <title>Genome sequencing and analysis of members of genus Stenotrophomonas.</title>
        <authorList>
            <person name="Patil P.P."/>
            <person name="Midha S."/>
            <person name="Patil P.B."/>
        </authorList>
    </citation>
    <scope>NUCLEOTIDE SEQUENCE [LARGE SCALE GENOMIC DNA]</scope>
    <source>
        <strain evidence="4 5">JCM 16536</strain>
    </source>
</reference>
<dbReference type="RefSeq" id="WP_057649232.1">
    <property type="nucleotide sequence ID" value="NZ_LLXU01000131.1"/>
</dbReference>
<feature type="domain" description="PepSY" evidence="3">
    <location>
        <begin position="93"/>
        <end position="149"/>
    </location>
</feature>
<sequence length="152" mass="16066">MSVTPITRTAMAVALALAAAGAGAKQPPAKGAPQQALTSTEINAMLTAQGYRDVHDVEFKDGVWQADAKSGDGKHVDLKIDPATGRVYPDEMSSPMSEDELRAALSASGYSKVRDVEFKDGLWQAHAENNAGKDTKVQVDPRDGKVVAAEND</sequence>
<keyword evidence="5" id="KW-1185">Reference proteome</keyword>
<gene>
    <name evidence="4" type="ORF">ARC20_02155</name>
</gene>
<feature type="compositionally biased region" description="Basic and acidic residues" evidence="1">
    <location>
        <begin position="131"/>
        <end position="145"/>
    </location>
</feature>
<feature type="domain" description="PepSY" evidence="3">
    <location>
        <begin position="9"/>
        <end position="88"/>
    </location>
</feature>
<feature type="signal peptide" evidence="2">
    <location>
        <begin position="1"/>
        <end position="24"/>
    </location>
</feature>
<dbReference type="Proteomes" id="UP000051802">
    <property type="component" value="Unassembled WGS sequence"/>
</dbReference>
<name>A0A0R0A8J4_9GAMM</name>
<evidence type="ECO:0000313" key="4">
    <source>
        <dbReference type="EMBL" id="KRG37716.1"/>
    </source>
</evidence>
<dbReference type="InterPro" id="IPR025711">
    <property type="entry name" value="PepSY"/>
</dbReference>
<dbReference type="OrthoDB" id="5951452at2"/>
<proteinExistence type="predicted"/>
<comment type="caution">
    <text evidence="4">The sequence shown here is derived from an EMBL/GenBank/DDBJ whole genome shotgun (WGS) entry which is preliminary data.</text>
</comment>
<evidence type="ECO:0000313" key="5">
    <source>
        <dbReference type="Proteomes" id="UP000051802"/>
    </source>
</evidence>
<organism evidence="4 5">
    <name type="scientific">Stenotrophomonas panacihumi</name>
    <dbReference type="NCBI Taxonomy" id="676599"/>
    <lineage>
        <taxon>Bacteria</taxon>
        <taxon>Pseudomonadati</taxon>
        <taxon>Pseudomonadota</taxon>
        <taxon>Gammaproteobacteria</taxon>
        <taxon>Lysobacterales</taxon>
        <taxon>Lysobacteraceae</taxon>
        <taxon>Stenotrophomonas</taxon>
    </lineage>
</organism>
<evidence type="ECO:0000259" key="3">
    <source>
        <dbReference type="Pfam" id="PF13670"/>
    </source>
</evidence>
<accession>A0A0R0A8J4</accession>
<feature type="chain" id="PRO_5006390417" evidence="2">
    <location>
        <begin position="25"/>
        <end position="152"/>
    </location>
</feature>
<dbReference type="EMBL" id="LLXU01000131">
    <property type="protein sequence ID" value="KRG37716.1"/>
    <property type="molecule type" value="Genomic_DNA"/>
</dbReference>
<keyword evidence="2" id="KW-0732">Signal</keyword>
<evidence type="ECO:0000256" key="2">
    <source>
        <dbReference type="SAM" id="SignalP"/>
    </source>
</evidence>